<comment type="similarity">
    <text evidence="2 7">Belongs to the peptidase S26 family.</text>
</comment>
<dbReference type="InterPro" id="IPR000223">
    <property type="entry name" value="Pept_S26A_signal_pept_1"/>
</dbReference>
<dbReference type="MEROPS" id="S26.025"/>
<keyword evidence="7" id="KW-0645">Protease</keyword>
<comment type="catalytic activity">
    <reaction evidence="1 7">
        <text>Cleavage of hydrophobic, N-terminal signal or leader sequences from secreted and periplasmic proteins.</text>
        <dbReference type="EC" id="3.4.21.89"/>
    </reaction>
</comment>
<evidence type="ECO:0000256" key="3">
    <source>
        <dbReference type="ARBA" id="ARBA00013208"/>
    </source>
</evidence>
<dbReference type="EMBL" id="CP000473">
    <property type="protein sequence ID" value="ABJ85797.1"/>
    <property type="molecule type" value="Genomic_DNA"/>
</dbReference>
<dbReference type="InterPro" id="IPR019758">
    <property type="entry name" value="Pept_S26A_signal_pept_1_CS"/>
</dbReference>
<feature type="active site" evidence="6">
    <location>
        <position position="117"/>
    </location>
</feature>
<dbReference type="EC" id="3.4.21.89" evidence="3 7"/>
<dbReference type="GO" id="GO:0006465">
    <property type="term" value="P:signal peptide processing"/>
    <property type="evidence" value="ECO:0007669"/>
    <property type="project" value="InterPro"/>
</dbReference>
<dbReference type="FunCoup" id="Q01X18">
    <property type="interactions" value="382"/>
</dbReference>
<evidence type="ECO:0000256" key="2">
    <source>
        <dbReference type="ARBA" id="ARBA00009370"/>
    </source>
</evidence>
<gene>
    <name evidence="9" type="ordered locus">Acid_4838</name>
</gene>
<dbReference type="InterPro" id="IPR019757">
    <property type="entry name" value="Pept_S26A_signal_pept_1_Lys-AS"/>
</dbReference>
<dbReference type="PRINTS" id="PR00727">
    <property type="entry name" value="LEADERPTASE"/>
</dbReference>
<accession>Q01X18</accession>
<evidence type="ECO:0000313" key="9">
    <source>
        <dbReference type="EMBL" id="ABJ85797.1"/>
    </source>
</evidence>
<dbReference type="KEGG" id="sus:Acid_4838"/>
<dbReference type="GO" id="GO:0009003">
    <property type="term" value="F:signal peptidase activity"/>
    <property type="evidence" value="ECO:0007669"/>
    <property type="project" value="UniProtKB-EC"/>
</dbReference>
<dbReference type="Pfam" id="PF10502">
    <property type="entry name" value="Peptidase_S26"/>
    <property type="match status" value="1"/>
</dbReference>
<dbReference type="PANTHER" id="PTHR43390:SF1">
    <property type="entry name" value="CHLOROPLAST PROCESSING PEPTIDASE"/>
    <property type="match status" value="1"/>
</dbReference>
<organism evidence="9">
    <name type="scientific">Solibacter usitatus (strain Ellin6076)</name>
    <dbReference type="NCBI Taxonomy" id="234267"/>
    <lineage>
        <taxon>Bacteria</taxon>
        <taxon>Pseudomonadati</taxon>
        <taxon>Acidobacteriota</taxon>
        <taxon>Terriglobia</taxon>
        <taxon>Bryobacterales</taxon>
        <taxon>Solibacteraceae</taxon>
        <taxon>Candidatus Solibacter</taxon>
    </lineage>
</organism>
<dbReference type="InterPro" id="IPR036286">
    <property type="entry name" value="LexA/Signal_pep-like_sf"/>
</dbReference>
<evidence type="ECO:0000256" key="7">
    <source>
        <dbReference type="RuleBase" id="RU362042"/>
    </source>
</evidence>
<dbReference type="GO" id="GO:0004252">
    <property type="term" value="F:serine-type endopeptidase activity"/>
    <property type="evidence" value="ECO:0007669"/>
    <property type="project" value="InterPro"/>
</dbReference>
<dbReference type="PANTHER" id="PTHR43390">
    <property type="entry name" value="SIGNAL PEPTIDASE I"/>
    <property type="match status" value="1"/>
</dbReference>
<protein>
    <recommendedName>
        <fullName evidence="4 7">Signal peptidase I</fullName>
        <ecNumber evidence="3 7">3.4.21.89</ecNumber>
    </recommendedName>
</protein>
<dbReference type="GO" id="GO:0016020">
    <property type="term" value="C:membrane"/>
    <property type="evidence" value="ECO:0007669"/>
    <property type="project" value="UniProtKB-SubCell"/>
</dbReference>
<evidence type="ECO:0000259" key="8">
    <source>
        <dbReference type="Pfam" id="PF10502"/>
    </source>
</evidence>
<feature type="domain" description="Peptidase S26" evidence="8">
    <location>
        <begin position="90"/>
        <end position="279"/>
    </location>
</feature>
<dbReference type="STRING" id="234267.Acid_4838"/>
<dbReference type="Gene3D" id="2.10.109.10">
    <property type="entry name" value="Umud Fragment, subunit A"/>
    <property type="match status" value="1"/>
</dbReference>
<dbReference type="AlphaFoldDB" id="Q01X18"/>
<dbReference type="PROSITE" id="PS00760">
    <property type="entry name" value="SPASE_I_2"/>
    <property type="match status" value="1"/>
</dbReference>
<comment type="subcellular location">
    <subcellularLocation>
        <location evidence="7">Membrane</location>
        <topology evidence="7">Single-pass type II membrane protein</topology>
    </subcellularLocation>
</comment>
<sequence length="317" mass="36395">MTPQSPPIALYCRIYSILLYAYPRDFRRQYGAGMRQVFRDRCREVARTANRLAMVAFALHLIADWLTTAVREGAAAIWSAGRKQSPRSVVTEWAVTIAIYLFATTTLVQAYVIPTASMESTVMVGDHMLVDRVTFSEPGNAARGILPYREPARGDMLVFLYPDDVRQTYIKRVIGLPGDRIHLEHQQVVRNGLRLLEPYTQHITAWPDPYRDNFPLSPEGSISPRGRDMLEHHVVNGEVVVPPGMIFVMGDNRENSLDSRYWGFVPRNYVVGKPLLVYWSYDAPTADLQEWNVNHVLDVALHFFSRTRWDRTFRVPR</sequence>
<dbReference type="NCBIfam" id="TIGR02227">
    <property type="entry name" value="sigpep_I_bact"/>
    <property type="match status" value="1"/>
</dbReference>
<reference evidence="9" key="1">
    <citation type="submission" date="2006-10" db="EMBL/GenBank/DDBJ databases">
        <title>Complete sequence of Solibacter usitatus Ellin6076.</title>
        <authorList>
            <consortium name="US DOE Joint Genome Institute"/>
            <person name="Copeland A."/>
            <person name="Lucas S."/>
            <person name="Lapidus A."/>
            <person name="Barry K."/>
            <person name="Detter J.C."/>
            <person name="Glavina del Rio T."/>
            <person name="Hammon N."/>
            <person name="Israni S."/>
            <person name="Dalin E."/>
            <person name="Tice H."/>
            <person name="Pitluck S."/>
            <person name="Thompson L.S."/>
            <person name="Brettin T."/>
            <person name="Bruce D."/>
            <person name="Han C."/>
            <person name="Tapia R."/>
            <person name="Gilna P."/>
            <person name="Schmutz J."/>
            <person name="Larimer F."/>
            <person name="Land M."/>
            <person name="Hauser L."/>
            <person name="Kyrpides N."/>
            <person name="Mikhailova N."/>
            <person name="Janssen P.H."/>
            <person name="Kuske C.R."/>
            <person name="Richardson P."/>
        </authorList>
    </citation>
    <scope>NUCLEOTIDE SEQUENCE</scope>
    <source>
        <strain evidence="9">Ellin6076</strain>
    </source>
</reference>
<feature type="active site" evidence="6">
    <location>
        <position position="171"/>
    </location>
</feature>
<evidence type="ECO:0000256" key="6">
    <source>
        <dbReference type="PIRSR" id="PIRSR600223-1"/>
    </source>
</evidence>
<dbReference type="SUPFAM" id="SSF51306">
    <property type="entry name" value="LexA/Signal peptidase"/>
    <property type="match status" value="1"/>
</dbReference>
<dbReference type="InParanoid" id="Q01X18"/>
<proteinExistence type="inferred from homology"/>
<name>Q01X18_SOLUE</name>
<dbReference type="InterPro" id="IPR019533">
    <property type="entry name" value="Peptidase_S26"/>
</dbReference>
<dbReference type="CDD" id="cd06530">
    <property type="entry name" value="S26_SPase_I"/>
    <property type="match status" value="1"/>
</dbReference>
<dbReference type="HOGENOM" id="CLU_028723_1_3_0"/>
<evidence type="ECO:0000256" key="4">
    <source>
        <dbReference type="ARBA" id="ARBA00019232"/>
    </source>
</evidence>
<dbReference type="OrthoDB" id="128315at2"/>
<evidence type="ECO:0000256" key="5">
    <source>
        <dbReference type="ARBA" id="ARBA00022801"/>
    </source>
</evidence>
<keyword evidence="5 7" id="KW-0378">Hydrolase</keyword>
<dbReference type="eggNOG" id="COG0681">
    <property type="taxonomic scope" value="Bacteria"/>
</dbReference>
<dbReference type="PROSITE" id="PS00761">
    <property type="entry name" value="SPASE_I_3"/>
    <property type="match status" value="1"/>
</dbReference>
<evidence type="ECO:0000256" key="1">
    <source>
        <dbReference type="ARBA" id="ARBA00000677"/>
    </source>
</evidence>